<sequence>MHIFTDGFTSVSLSNGNLRIKLAQNGPDNEPVEVATLILPALTAPNFINGLSHALKQLEEQIKAKQEEVTIQPADQKK</sequence>
<accession>A0A1G9NXP7</accession>
<dbReference type="EMBL" id="FNGU01000003">
    <property type="protein sequence ID" value="SDL91141.1"/>
    <property type="molecule type" value="Genomic_DNA"/>
</dbReference>
<protein>
    <submittedName>
        <fullName evidence="1">Uncharacterized protein</fullName>
    </submittedName>
</protein>
<dbReference type="AlphaFoldDB" id="A0A1G9NXP7"/>
<reference evidence="1 2" key="1">
    <citation type="submission" date="2016-10" db="EMBL/GenBank/DDBJ databases">
        <authorList>
            <person name="de Groot N.N."/>
        </authorList>
    </citation>
    <scope>NUCLEOTIDE SEQUENCE [LARGE SCALE GENOMIC DNA]</scope>
    <source>
        <strain evidence="1 2">DSM 17813</strain>
    </source>
</reference>
<dbReference type="RefSeq" id="WP_074669512.1">
    <property type="nucleotide sequence ID" value="NZ_FNGU01000003.1"/>
</dbReference>
<evidence type="ECO:0000313" key="2">
    <source>
        <dbReference type="Proteomes" id="UP000182146"/>
    </source>
</evidence>
<proteinExistence type="predicted"/>
<evidence type="ECO:0000313" key="1">
    <source>
        <dbReference type="EMBL" id="SDL91141.1"/>
    </source>
</evidence>
<dbReference type="Proteomes" id="UP000182146">
    <property type="component" value="Unassembled WGS sequence"/>
</dbReference>
<organism evidence="1 2">
    <name type="scientific">Geoalkalibacter ferrihydriticus</name>
    <dbReference type="NCBI Taxonomy" id="392333"/>
    <lineage>
        <taxon>Bacteria</taxon>
        <taxon>Pseudomonadati</taxon>
        <taxon>Thermodesulfobacteriota</taxon>
        <taxon>Desulfuromonadia</taxon>
        <taxon>Desulfuromonadales</taxon>
        <taxon>Geoalkalibacteraceae</taxon>
        <taxon>Geoalkalibacter</taxon>
    </lineage>
</organism>
<gene>
    <name evidence="1" type="ORF">SAMN05660860_01411</name>
</gene>
<dbReference type="OrthoDB" id="5472248at2"/>
<name>A0A1G9NXP7_9BACT</name>